<protein>
    <submittedName>
        <fullName evidence="4">AprI/Inh family metalloprotease inhibitor</fullName>
    </submittedName>
</protein>
<sequence length="118" mass="12073">MRFRTTLAALLLVGACAGPPAGARSPALMSPETLAGVWTLTVEGRAACKLRLTVTPAAQGYGASPQGGCPFAVAQWRPVPDGVELAGPDGLTLILLAPSGANAFSGFDGERRPARMVR</sequence>
<dbReference type="Gene3D" id="2.40.128.10">
    <property type="match status" value="1"/>
</dbReference>
<dbReference type="SUPFAM" id="SSF50882">
    <property type="entry name" value="beta-Barrel protease inhibitors"/>
    <property type="match status" value="1"/>
</dbReference>
<dbReference type="Proteomes" id="UP001597237">
    <property type="component" value="Unassembled WGS sequence"/>
</dbReference>
<organism evidence="4 5">
    <name type="scientific">Phenylobacterium terrae</name>
    <dbReference type="NCBI Taxonomy" id="2665495"/>
    <lineage>
        <taxon>Bacteria</taxon>
        <taxon>Pseudomonadati</taxon>
        <taxon>Pseudomonadota</taxon>
        <taxon>Alphaproteobacteria</taxon>
        <taxon>Caulobacterales</taxon>
        <taxon>Caulobacteraceae</taxon>
        <taxon>Phenylobacterium</taxon>
    </lineage>
</organism>
<feature type="signal peptide" evidence="2">
    <location>
        <begin position="1"/>
        <end position="23"/>
    </location>
</feature>
<comment type="caution">
    <text evidence="4">The sequence shown here is derived from an EMBL/GenBank/DDBJ whole genome shotgun (WGS) entry which is preliminary data.</text>
</comment>
<evidence type="ECO:0000256" key="1">
    <source>
        <dbReference type="ARBA" id="ARBA00022729"/>
    </source>
</evidence>
<dbReference type="PROSITE" id="PS51257">
    <property type="entry name" value="PROKAR_LIPOPROTEIN"/>
    <property type="match status" value="1"/>
</dbReference>
<keyword evidence="4" id="KW-0483">Metalloprotease inhibitor</keyword>
<keyword evidence="4" id="KW-0646">Protease inhibitor</keyword>
<keyword evidence="1 2" id="KW-0732">Signal</keyword>
<dbReference type="InterPro" id="IPR016085">
    <property type="entry name" value="Protease_inh_B-barrel_dom"/>
</dbReference>
<gene>
    <name evidence="4" type="ORF">ACFSC0_02885</name>
</gene>
<dbReference type="EMBL" id="JBHUEY010000001">
    <property type="protein sequence ID" value="MFD1782326.1"/>
    <property type="molecule type" value="Genomic_DNA"/>
</dbReference>
<dbReference type="GO" id="GO:0030414">
    <property type="term" value="F:peptidase inhibitor activity"/>
    <property type="evidence" value="ECO:0007669"/>
    <property type="project" value="UniProtKB-KW"/>
</dbReference>
<accession>A0ABW4MX28</accession>
<name>A0ABW4MX28_9CAUL</name>
<keyword evidence="4" id="KW-0481">Metalloenzyme inhibitor</keyword>
<proteinExistence type="predicted"/>
<dbReference type="Pfam" id="PF02974">
    <property type="entry name" value="Inh"/>
    <property type="match status" value="1"/>
</dbReference>
<evidence type="ECO:0000313" key="5">
    <source>
        <dbReference type="Proteomes" id="UP001597237"/>
    </source>
</evidence>
<evidence type="ECO:0000259" key="3">
    <source>
        <dbReference type="Pfam" id="PF02974"/>
    </source>
</evidence>
<keyword evidence="5" id="KW-1185">Reference proteome</keyword>
<feature type="domain" description="Alkaline proteinase inhibitor/ Outer membrane lipoprotein Omp19" evidence="3">
    <location>
        <begin position="29"/>
        <end position="111"/>
    </location>
</feature>
<feature type="chain" id="PRO_5046087085" evidence="2">
    <location>
        <begin position="24"/>
        <end position="118"/>
    </location>
</feature>
<evidence type="ECO:0000256" key="2">
    <source>
        <dbReference type="SAM" id="SignalP"/>
    </source>
</evidence>
<reference evidence="5" key="1">
    <citation type="journal article" date="2019" name="Int. J. Syst. Evol. Microbiol.">
        <title>The Global Catalogue of Microorganisms (GCM) 10K type strain sequencing project: providing services to taxonomists for standard genome sequencing and annotation.</title>
        <authorList>
            <consortium name="The Broad Institute Genomics Platform"/>
            <consortium name="The Broad Institute Genome Sequencing Center for Infectious Disease"/>
            <person name="Wu L."/>
            <person name="Ma J."/>
        </authorList>
    </citation>
    <scope>NUCLEOTIDE SEQUENCE [LARGE SCALE GENOMIC DNA]</scope>
    <source>
        <strain evidence="5">DFY28</strain>
    </source>
</reference>
<dbReference type="RefSeq" id="WP_377280615.1">
    <property type="nucleotide sequence ID" value="NZ_JBHRSI010000001.1"/>
</dbReference>
<dbReference type="InterPro" id="IPR021140">
    <property type="entry name" value="Inh/Omp19"/>
</dbReference>
<evidence type="ECO:0000313" key="4">
    <source>
        <dbReference type="EMBL" id="MFD1782326.1"/>
    </source>
</evidence>